<evidence type="ECO:0000256" key="1">
    <source>
        <dbReference type="ARBA" id="ARBA00001946"/>
    </source>
</evidence>
<keyword evidence="9" id="KW-0460">Magnesium</keyword>
<evidence type="ECO:0008006" key="19">
    <source>
        <dbReference type="Google" id="ProtNLM"/>
    </source>
</evidence>
<sequence length="756" mass="83505">MGISGLLPLLKSIQKPCNLKKFAGQTIGVDAYGWLHRGTVACAIDLALGKPTTKYVEFSMHRVRMLIHFGVIPYIVFDGDYLPSKAAKEVERAKRRKESKRKGLELYRLYKPSQAHLELQKAVDVTPEMARQLIDELKKIGVQYVVAPYEADAQLVYLERQGIIQGMLSEDSDLLVFGAKRLLTKLDQYGDCVEINRAHFTACREISLVGWSDAEFRRMAILSGCDYLAGITRMGLKSAYRFVRRYKTIEKIIQMLQFDGQYFVPTGYLEQFYKAELTFLHQRVFCPLKNDIVMMTDLEVEAQPEDFSFIGHEVEQEVAIGVAQGDLDPMTKQPIHVRPTARSTSKTPWGVSRRKSVDSFPDGKENKSIESFFKAKRTPLAELVLNSFTPSPTQARLVQQANGTTWESSPAPSRPPSLRPSVSMPSSTFRPALASRASQAINIAMTGPAPPKRRRLCLETEDSEEIGNSVTSDVGRSRFFAPNTADPTPSVKHSRTSKRGNSADITIWSDDSVEDVMAGLPDVSDGFELPSKGRVDISQGSCKEKAHRRMWTEVHNAEVVGEDSQSSTGSRDTVTSDKSSSTTATSATDTATSVAQNLNKHVTAELKALSSTFAYQPETDRVASQRKEIQRGKAINQPTSAISLPSKPLLQRRRSLTPLQRLGVGALDRSKSCSVLPGKIVNTSVQDSISSQDSNTPMQRRPGSPVVHSMGPDALTPKGSEDAIIPDSEDSADDALSEDEEASKSRMNVERFAFKG</sequence>
<feature type="domain" description="XPG-I" evidence="15">
    <location>
        <begin position="138"/>
        <end position="208"/>
    </location>
</feature>
<feature type="region of interest" description="Disordered" evidence="14">
    <location>
        <begin position="685"/>
        <end position="756"/>
    </location>
</feature>
<feature type="compositionally biased region" description="Low complexity" evidence="14">
    <location>
        <begin position="572"/>
        <end position="591"/>
    </location>
</feature>
<keyword evidence="4" id="KW-0540">Nuclease</keyword>
<dbReference type="InterPro" id="IPR037315">
    <property type="entry name" value="EXO1_H3TH"/>
</dbReference>
<comment type="subcellular location">
    <subcellularLocation>
        <location evidence="2">Nucleus</location>
    </subcellularLocation>
</comment>
<dbReference type="InterPro" id="IPR006086">
    <property type="entry name" value="XPG-I_dom"/>
</dbReference>
<keyword evidence="11" id="KW-0238">DNA-binding</keyword>
<feature type="domain" description="XPG N-terminal" evidence="16">
    <location>
        <begin position="1"/>
        <end position="99"/>
    </location>
</feature>
<protein>
    <recommendedName>
        <fullName evidence="19">Exonuclease 1</fullName>
    </recommendedName>
</protein>
<evidence type="ECO:0000256" key="9">
    <source>
        <dbReference type="ARBA" id="ARBA00022842"/>
    </source>
</evidence>
<reference evidence="17 18" key="1">
    <citation type="submission" date="2024-09" db="EMBL/GenBank/DDBJ databases">
        <title>Rethinking Asexuality: The Enigmatic Case of Functional Sexual Genes in Lepraria (Stereocaulaceae).</title>
        <authorList>
            <person name="Doellman M."/>
            <person name="Sun Y."/>
            <person name="Barcenas-Pena A."/>
            <person name="Lumbsch H.T."/>
            <person name="Grewe F."/>
        </authorList>
    </citation>
    <scope>NUCLEOTIDE SEQUENCE [LARGE SCALE GENOMIC DNA]</scope>
    <source>
        <strain evidence="17 18">Mercado 3170</strain>
    </source>
</reference>
<dbReference type="SMART" id="SM00484">
    <property type="entry name" value="XPGI"/>
    <property type="match status" value="1"/>
</dbReference>
<dbReference type="InterPro" id="IPR006084">
    <property type="entry name" value="XPG/Rad2"/>
</dbReference>
<dbReference type="EMBL" id="JBEFKJ010000006">
    <property type="protein sequence ID" value="KAL2045650.1"/>
    <property type="molecule type" value="Genomic_DNA"/>
</dbReference>
<dbReference type="CDD" id="cd09908">
    <property type="entry name" value="H3TH_EXO1"/>
    <property type="match status" value="1"/>
</dbReference>
<keyword evidence="6" id="KW-0227">DNA damage</keyword>
<feature type="region of interest" description="Disordered" evidence="14">
    <location>
        <begin position="398"/>
        <end position="431"/>
    </location>
</feature>
<keyword evidence="5" id="KW-0479">Metal-binding</keyword>
<dbReference type="Gene3D" id="1.10.150.20">
    <property type="entry name" value="5' to 3' exonuclease, C-terminal subdomain"/>
    <property type="match status" value="1"/>
</dbReference>
<dbReference type="InterPro" id="IPR036279">
    <property type="entry name" value="5-3_exonuclease_C_sf"/>
</dbReference>
<feature type="compositionally biased region" description="Basic and acidic residues" evidence="14">
    <location>
        <begin position="618"/>
        <end position="631"/>
    </location>
</feature>
<feature type="region of interest" description="Disordered" evidence="14">
    <location>
        <begin position="474"/>
        <end position="503"/>
    </location>
</feature>
<evidence type="ECO:0000256" key="5">
    <source>
        <dbReference type="ARBA" id="ARBA00022723"/>
    </source>
</evidence>
<evidence type="ECO:0000256" key="11">
    <source>
        <dbReference type="ARBA" id="ARBA00023125"/>
    </source>
</evidence>
<evidence type="ECO:0000256" key="2">
    <source>
        <dbReference type="ARBA" id="ARBA00004123"/>
    </source>
</evidence>
<gene>
    <name evidence="17" type="ORF">N7G274_002078</name>
</gene>
<dbReference type="Pfam" id="PF00752">
    <property type="entry name" value="XPG_N"/>
    <property type="match status" value="1"/>
</dbReference>
<feature type="region of interest" description="Disordered" evidence="14">
    <location>
        <begin position="617"/>
        <end position="641"/>
    </location>
</feature>
<keyword evidence="13" id="KW-0539">Nucleus</keyword>
<dbReference type="SUPFAM" id="SSF88723">
    <property type="entry name" value="PIN domain-like"/>
    <property type="match status" value="1"/>
</dbReference>
<dbReference type="InterPro" id="IPR029060">
    <property type="entry name" value="PIN-like_dom_sf"/>
</dbReference>
<dbReference type="CDD" id="cd09857">
    <property type="entry name" value="PIN_EXO1"/>
    <property type="match status" value="1"/>
</dbReference>
<dbReference type="InterPro" id="IPR044752">
    <property type="entry name" value="PIN-like_EXO1"/>
</dbReference>
<evidence type="ECO:0000256" key="14">
    <source>
        <dbReference type="SAM" id="MobiDB-lite"/>
    </source>
</evidence>
<evidence type="ECO:0000313" key="18">
    <source>
        <dbReference type="Proteomes" id="UP001590950"/>
    </source>
</evidence>
<feature type="region of interest" description="Disordered" evidence="14">
    <location>
        <begin position="329"/>
        <end position="363"/>
    </location>
</feature>
<keyword evidence="12" id="KW-0234">DNA repair</keyword>
<dbReference type="PRINTS" id="PR00853">
    <property type="entry name" value="XPGRADSUPER"/>
</dbReference>
<dbReference type="SMART" id="SM00279">
    <property type="entry name" value="HhH2"/>
    <property type="match status" value="1"/>
</dbReference>
<comment type="cofactor">
    <cofactor evidence="1">
        <name>Mg(2+)</name>
        <dbReference type="ChEBI" id="CHEBI:18420"/>
    </cofactor>
</comment>
<dbReference type="Pfam" id="PF00867">
    <property type="entry name" value="XPG_I"/>
    <property type="match status" value="1"/>
</dbReference>
<evidence type="ECO:0000256" key="3">
    <source>
        <dbReference type="ARBA" id="ARBA00010563"/>
    </source>
</evidence>
<dbReference type="Proteomes" id="UP001590950">
    <property type="component" value="Unassembled WGS sequence"/>
</dbReference>
<accession>A0ABR4AIR0</accession>
<dbReference type="InterPro" id="IPR006085">
    <property type="entry name" value="XPG_DNA_repair_N"/>
</dbReference>
<evidence type="ECO:0000256" key="13">
    <source>
        <dbReference type="ARBA" id="ARBA00023242"/>
    </source>
</evidence>
<evidence type="ECO:0000256" key="6">
    <source>
        <dbReference type="ARBA" id="ARBA00022763"/>
    </source>
</evidence>
<dbReference type="InterPro" id="IPR008918">
    <property type="entry name" value="HhH2"/>
</dbReference>
<keyword evidence="18" id="KW-1185">Reference proteome</keyword>
<evidence type="ECO:0000313" key="17">
    <source>
        <dbReference type="EMBL" id="KAL2045650.1"/>
    </source>
</evidence>
<comment type="similarity">
    <text evidence="3">Belongs to the XPG/RAD2 endonuclease family. EXO1 subfamily.</text>
</comment>
<feature type="compositionally biased region" description="Basic and acidic residues" evidence="14">
    <location>
        <begin position="742"/>
        <end position="756"/>
    </location>
</feature>
<keyword evidence="10" id="KW-0267">Excision nuclease</keyword>
<comment type="caution">
    <text evidence="17">The sequence shown here is derived from an EMBL/GenBank/DDBJ whole genome shotgun (WGS) entry which is preliminary data.</text>
</comment>
<evidence type="ECO:0000259" key="15">
    <source>
        <dbReference type="SMART" id="SM00484"/>
    </source>
</evidence>
<dbReference type="Gene3D" id="3.40.50.1010">
    <property type="entry name" value="5'-nuclease"/>
    <property type="match status" value="1"/>
</dbReference>
<feature type="compositionally biased region" description="Acidic residues" evidence="14">
    <location>
        <begin position="727"/>
        <end position="741"/>
    </location>
</feature>
<evidence type="ECO:0000256" key="4">
    <source>
        <dbReference type="ARBA" id="ARBA00022722"/>
    </source>
</evidence>
<evidence type="ECO:0000256" key="8">
    <source>
        <dbReference type="ARBA" id="ARBA00022839"/>
    </source>
</evidence>
<dbReference type="PANTHER" id="PTHR11081:SF65">
    <property type="entry name" value="DNA DAMAGE-INDUCIBLE PROTEIN DIN7-RELATED"/>
    <property type="match status" value="1"/>
</dbReference>
<organism evidence="17 18">
    <name type="scientific">Stereocaulon virgatum</name>
    <dbReference type="NCBI Taxonomy" id="373712"/>
    <lineage>
        <taxon>Eukaryota</taxon>
        <taxon>Fungi</taxon>
        <taxon>Dikarya</taxon>
        <taxon>Ascomycota</taxon>
        <taxon>Pezizomycotina</taxon>
        <taxon>Lecanoromycetes</taxon>
        <taxon>OSLEUM clade</taxon>
        <taxon>Lecanoromycetidae</taxon>
        <taxon>Lecanorales</taxon>
        <taxon>Lecanorineae</taxon>
        <taxon>Stereocaulaceae</taxon>
        <taxon>Stereocaulon</taxon>
    </lineage>
</organism>
<feature type="compositionally biased region" description="Polar residues" evidence="14">
    <location>
        <begin position="685"/>
        <end position="698"/>
    </location>
</feature>
<dbReference type="PROSITE" id="PS00841">
    <property type="entry name" value="XPG_1"/>
    <property type="match status" value="1"/>
</dbReference>
<evidence type="ECO:0000259" key="16">
    <source>
        <dbReference type="SMART" id="SM00485"/>
    </source>
</evidence>
<keyword evidence="7" id="KW-0378">Hydrolase</keyword>
<name>A0ABR4AIR0_9LECA</name>
<keyword evidence="8" id="KW-0269">Exonuclease</keyword>
<proteinExistence type="inferred from homology"/>
<dbReference type="SMART" id="SM00485">
    <property type="entry name" value="XPGN"/>
    <property type="match status" value="1"/>
</dbReference>
<feature type="region of interest" description="Disordered" evidence="14">
    <location>
        <begin position="554"/>
        <end position="591"/>
    </location>
</feature>
<dbReference type="InterPro" id="IPR019974">
    <property type="entry name" value="XPG_CS"/>
</dbReference>
<evidence type="ECO:0000256" key="10">
    <source>
        <dbReference type="ARBA" id="ARBA00022881"/>
    </source>
</evidence>
<evidence type="ECO:0000256" key="7">
    <source>
        <dbReference type="ARBA" id="ARBA00022801"/>
    </source>
</evidence>
<dbReference type="SUPFAM" id="SSF47807">
    <property type="entry name" value="5' to 3' exonuclease, C-terminal subdomain"/>
    <property type="match status" value="1"/>
</dbReference>
<dbReference type="PANTHER" id="PTHR11081">
    <property type="entry name" value="FLAP ENDONUCLEASE FAMILY MEMBER"/>
    <property type="match status" value="1"/>
</dbReference>
<feature type="compositionally biased region" description="Polar residues" evidence="14">
    <location>
        <begin position="398"/>
        <end position="407"/>
    </location>
</feature>
<evidence type="ECO:0000256" key="12">
    <source>
        <dbReference type="ARBA" id="ARBA00023204"/>
    </source>
</evidence>